<evidence type="ECO:0000313" key="3">
    <source>
        <dbReference type="Proteomes" id="UP000198748"/>
    </source>
</evidence>
<evidence type="ECO:0000313" key="2">
    <source>
        <dbReference type="EMBL" id="SDD71330.1"/>
    </source>
</evidence>
<evidence type="ECO:0008006" key="4">
    <source>
        <dbReference type="Google" id="ProtNLM"/>
    </source>
</evidence>
<protein>
    <recommendedName>
        <fullName evidence="4">Glutamine cyclotransferase</fullName>
    </recommendedName>
</protein>
<proteinExistence type="predicted"/>
<dbReference type="SUPFAM" id="SSF82171">
    <property type="entry name" value="DPP6 N-terminal domain-like"/>
    <property type="match status" value="1"/>
</dbReference>
<keyword evidence="1" id="KW-0732">Signal</keyword>
<feature type="signal peptide" evidence="1">
    <location>
        <begin position="1"/>
        <end position="20"/>
    </location>
</feature>
<evidence type="ECO:0000256" key="1">
    <source>
        <dbReference type="SAM" id="SignalP"/>
    </source>
</evidence>
<dbReference type="Proteomes" id="UP000198748">
    <property type="component" value="Unassembled WGS sequence"/>
</dbReference>
<dbReference type="STRING" id="659014.SAMN04487996_10228"/>
<reference evidence="3" key="1">
    <citation type="submission" date="2016-10" db="EMBL/GenBank/DDBJ databases">
        <authorList>
            <person name="Varghese N."/>
            <person name="Submissions S."/>
        </authorList>
    </citation>
    <scope>NUCLEOTIDE SEQUENCE [LARGE SCALE GENOMIC DNA]</scope>
    <source>
        <strain evidence="3">DSM 25329</strain>
    </source>
</reference>
<dbReference type="AlphaFoldDB" id="A0A1G6WZD8"/>
<dbReference type="OrthoDB" id="931771at2"/>
<organism evidence="2 3">
    <name type="scientific">Dyadobacter soli</name>
    <dbReference type="NCBI Taxonomy" id="659014"/>
    <lineage>
        <taxon>Bacteria</taxon>
        <taxon>Pseudomonadati</taxon>
        <taxon>Bacteroidota</taxon>
        <taxon>Cytophagia</taxon>
        <taxon>Cytophagales</taxon>
        <taxon>Spirosomataceae</taxon>
        <taxon>Dyadobacter</taxon>
    </lineage>
</organism>
<feature type="chain" id="PRO_5011466286" description="Glutamine cyclotransferase" evidence="1">
    <location>
        <begin position="21"/>
        <end position="292"/>
    </location>
</feature>
<gene>
    <name evidence="2" type="ORF">SAMN04487996_10228</name>
</gene>
<sequence>MKLFKFLAAASVAATTAAFILPGKPEISLVSSHTIDSLGACQGASFLDGKVYLYGDREVGMVREFSQKGDSLHYTGKEIRLTVDGKDVINHPTGIAKHGKLPVFMGNSIRLNAEGTLWRAVIYQVDWNGMLKTGSLDGNLISTIEDDACIQGTRPEYVEYNGKWLVATADYGDKRNEVRLYDPSVLQKADKTSAPGVLVKKFSCGPWVQNLHWIPEKGVLVLIQNQIEGRRWRFTFVDLKKSLEKGEQVVLNSVDIDKADELEGFTFTGTSSKGIAVTSSRKSNVHQVHVNW</sequence>
<name>A0A1G6WZD8_9BACT</name>
<keyword evidence="3" id="KW-1185">Reference proteome</keyword>
<dbReference type="EMBL" id="FNAN01000002">
    <property type="protein sequence ID" value="SDD71330.1"/>
    <property type="molecule type" value="Genomic_DNA"/>
</dbReference>
<dbReference type="RefSeq" id="WP_090146379.1">
    <property type="nucleotide sequence ID" value="NZ_FNAN01000002.1"/>
</dbReference>
<accession>A0A1G6WZD8</accession>